<dbReference type="PANTHER" id="PTHR13510:SF44">
    <property type="entry name" value="RABENOSYN-5"/>
    <property type="match status" value="1"/>
</dbReference>
<protein>
    <submittedName>
        <fullName evidence="1">Unnamed protein product</fullName>
    </submittedName>
</protein>
<dbReference type="PANTHER" id="PTHR13510">
    <property type="entry name" value="FYVE-FINGER-CONTAINING RAB5 EFFECTOR PROTEIN RABENOSYN-5-RELATED"/>
    <property type="match status" value="1"/>
</dbReference>
<organism evidence="1 2">
    <name type="scientific">Phytophthora fragariaefolia</name>
    <dbReference type="NCBI Taxonomy" id="1490495"/>
    <lineage>
        <taxon>Eukaryota</taxon>
        <taxon>Sar</taxon>
        <taxon>Stramenopiles</taxon>
        <taxon>Oomycota</taxon>
        <taxon>Peronosporomycetes</taxon>
        <taxon>Peronosporales</taxon>
        <taxon>Peronosporaceae</taxon>
        <taxon>Phytophthora</taxon>
    </lineage>
</organism>
<reference evidence="1" key="1">
    <citation type="submission" date="2023-04" db="EMBL/GenBank/DDBJ databases">
        <title>Phytophthora fragariaefolia NBRC 109709.</title>
        <authorList>
            <person name="Ichikawa N."/>
            <person name="Sato H."/>
            <person name="Tonouchi N."/>
        </authorList>
    </citation>
    <scope>NUCLEOTIDE SEQUENCE</scope>
    <source>
        <strain evidence="1">NBRC 109709</strain>
    </source>
</reference>
<keyword evidence="2" id="KW-1185">Reference proteome</keyword>
<dbReference type="EMBL" id="BSXT01000439">
    <property type="protein sequence ID" value="GMF27550.1"/>
    <property type="molecule type" value="Genomic_DNA"/>
</dbReference>
<comment type="caution">
    <text evidence="1">The sequence shown here is derived from an EMBL/GenBank/DDBJ whole genome shotgun (WGS) entry which is preliminary data.</text>
</comment>
<dbReference type="AlphaFoldDB" id="A0A9W6U727"/>
<name>A0A9W6U727_9STRA</name>
<dbReference type="InterPro" id="IPR052727">
    <property type="entry name" value="Rab4/Rab5_effector"/>
</dbReference>
<proteinExistence type="predicted"/>
<sequence length="387" mass="44089">MLDLSPQDKEYCRDVTTQLLDRTLYECEELGLDTAPNASMARLDSRQWKRLQTHPNTTLYADRNPKAAWSPTMHREDWGHPIAVVAVGEFQCSVDDMLLALVTPDVATQRQRTVLMGQRAMTQCHHQTIVKPTQAKPFHLLTVCRYVVTQHWPHTMFVGPREMLLAFATGDVISSSGKRFGYEITQSVSLKQTYPRSASLPRTQMIKACIFWEQPDGSVGIYKKLVVDAKSHLPDTVKLGTLCRETRCLWKFVPRSIEIKKLRWCMKNRKVVVRELQRQTLMRGCAGCGIITQKSQSVNMRGLNSMSSHNLCEFCEAWLCGMSYCRVNCQIKMVNCSETNMYEMTVMVCPRCISFVRSIPAIDMTRSELLEAQRTAHTGAIILANLE</sequence>
<gene>
    <name evidence="1" type="ORF">Pfra01_000550200</name>
</gene>
<evidence type="ECO:0000313" key="1">
    <source>
        <dbReference type="EMBL" id="GMF27550.1"/>
    </source>
</evidence>
<dbReference type="OrthoDB" id="88907at2759"/>
<accession>A0A9W6U727</accession>
<evidence type="ECO:0000313" key="2">
    <source>
        <dbReference type="Proteomes" id="UP001165121"/>
    </source>
</evidence>
<dbReference type="Proteomes" id="UP001165121">
    <property type="component" value="Unassembled WGS sequence"/>
</dbReference>